<feature type="domain" description="AAA+ ATPase" evidence="1">
    <location>
        <begin position="43"/>
        <end position="205"/>
    </location>
</feature>
<comment type="caution">
    <text evidence="2">The sequence shown here is derived from an EMBL/GenBank/DDBJ whole genome shotgun (WGS) entry which is preliminary data.</text>
</comment>
<dbReference type="CDD" id="cd00009">
    <property type="entry name" value="AAA"/>
    <property type="match status" value="1"/>
</dbReference>
<proteinExistence type="predicted"/>
<evidence type="ECO:0000313" key="2">
    <source>
        <dbReference type="EMBL" id="MBC6470573.1"/>
    </source>
</evidence>
<dbReference type="InterPro" id="IPR027417">
    <property type="entry name" value="P-loop_NTPase"/>
</dbReference>
<sequence>MTGHPGPAVGGLLDEERLATALGREGYFADEGLLTAVHLALRLGRPLLLEGEPGVGKTEIAAVLSRVLDRELIRLQCFEGLDSGQALYEWDYPKQLLKARAAETHGQDIADLYAEEFLLQRPLLRAVRSEHGAVLLIDEIDRADSEFEAFLLEFLSDFQITIPELGTLRARWTPVVVLTSNRTRELHDALKRRCLYHWIAFPDAERERAILRAHVPGLEEVAADRLVRAVQEIRTLPLVKRPGIAESVEWARGALALVDGGRAWPQALRRALGLLIKDEEDTRLLHGRANEMFGHD</sequence>
<dbReference type="InterPro" id="IPR011704">
    <property type="entry name" value="ATPase_dyneun-rel_AAA"/>
</dbReference>
<dbReference type="RefSeq" id="WP_187247665.1">
    <property type="nucleotide sequence ID" value="NZ_BAAAOK010000005.1"/>
</dbReference>
<organism evidence="2 3">
    <name type="scientific">Actinomadura alba</name>
    <dbReference type="NCBI Taxonomy" id="406431"/>
    <lineage>
        <taxon>Bacteria</taxon>
        <taxon>Bacillati</taxon>
        <taxon>Actinomycetota</taxon>
        <taxon>Actinomycetes</taxon>
        <taxon>Streptosporangiales</taxon>
        <taxon>Thermomonosporaceae</taxon>
        <taxon>Actinomadura</taxon>
    </lineage>
</organism>
<dbReference type="InterPro" id="IPR003593">
    <property type="entry name" value="AAA+_ATPase"/>
</dbReference>
<accession>A0ABR7M0E2</accession>
<protein>
    <submittedName>
        <fullName evidence="2">MoxR family ATPase</fullName>
    </submittedName>
</protein>
<evidence type="ECO:0000259" key="1">
    <source>
        <dbReference type="SMART" id="SM00382"/>
    </source>
</evidence>
<dbReference type="EMBL" id="JABVEC010000044">
    <property type="protein sequence ID" value="MBC6470573.1"/>
    <property type="molecule type" value="Genomic_DNA"/>
</dbReference>
<dbReference type="PANTHER" id="PTHR42759">
    <property type="entry name" value="MOXR FAMILY PROTEIN"/>
    <property type="match status" value="1"/>
</dbReference>
<reference evidence="2 3" key="1">
    <citation type="submission" date="2020-06" db="EMBL/GenBank/DDBJ databases">
        <title>Actinomadura xiongansis sp. nov., isolated from soil of Baiyangdian.</title>
        <authorList>
            <person name="Zhang X."/>
        </authorList>
    </citation>
    <scope>NUCLEOTIDE SEQUENCE [LARGE SCALE GENOMIC DNA]</scope>
    <source>
        <strain evidence="2 3">HBUM206468</strain>
    </source>
</reference>
<keyword evidence="3" id="KW-1185">Reference proteome</keyword>
<dbReference type="Gene3D" id="3.40.50.300">
    <property type="entry name" value="P-loop containing nucleotide triphosphate hydrolases"/>
    <property type="match status" value="1"/>
</dbReference>
<dbReference type="InterPro" id="IPR050764">
    <property type="entry name" value="CbbQ/NirQ/NorQ/GpvN"/>
</dbReference>
<dbReference type="PANTHER" id="PTHR42759:SF1">
    <property type="entry name" value="MAGNESIUM-CHELATASE SUBUNIT CHLD"/>
    <property type="match status" value="1"/>
</dbReference>
<dbReference type="SMART" id="SM00382">
    <property type="entry name" value="AAA"/>
    <property type="match status" value="1"/>
</dbReference>
<gene>
    <name evidence="2" type="ORF">HKK74_34545</name>
</gene>
<dbReference type="Proteomes" id="UP000805614">
    <property type="component" value="Unassembled WGS sequence"/>
</dbReference>
<dbReference type="SUPFAM" id="SSF52540">
    <property type="entry name" value="P-loop containing nucleoside triphosphate hydrolases"/>
    <property type="match status" value="1"/>
</dbReference>
<dbReference type="Pfam" id="PF07728">
    <property type="entry name" value="AAA_5"/>
    <property type="match status" value="1"/>
</dbReference>
<name>A0ABR7M0E2_9ACTN</name>
<evidence type="ECO:0000313" key="3">
    <source>
        <dbReference type="Proteomes" id="UP000805614"/>
    </source>
</evidence>